<dbReference type="Proteomes" id="UP000276133">
    <property type="component" value="Unassembled WGS sequence"/>
</dbReference>
<name>A0A3M7RQR3_BRAPC</name>
<comment type="caution">
    <text evidence="2">The sequence shown here is derived from an EMBL/GenBank/DDBJ whole genome shotgun (WGS) entry which is preliminary data.</text>
</comment>
<evidence type="ECO:0000313" key="3">
    <source>
        <dbReference type="Proteomes" id="UP000276133"/>
    </source>
</evidence>
<dbReference type="AlphaFoldDB" id="A0A3M7RQR3"/>
<evidence type="ECO:0000256" key="1">
    <source>
        <dbReference type="SAM" id="Phobius"/>
    </source>
</evidence>
<organism evidence="2 3">
    <name type="scientific">Brachionus plicatilis</name>
    <name type="common">Marine rotifer</name>
    <name type="synonym">Brachionus muelleri</name>
    <dbReference type="NCBI Taxonomy" id="10195"/>
    <lineage>
        <taxon>Eukaryota</taxon>
        <taxon>Metazoa</taxon>
        <taxon>Spiralia</taxon>
        <taxon>Gnathifera</taxon>
        <taxon>Rotifera</taxon>
        <taxon>Eurotatoria</taxon>
        <taxon>Monogononta</taxon>
        <taxon>Pseudotrocha</taxon>
        <taxon>Ploima</taxon>
        <taxon>Brachionidae</taxon>
        <taxon>Brachionus</taxon>
    </lineage>
</organism>
<protein>
    <submittedName>
        <fullName evidence="2">Uncharacterized protein</fullName>
    </submittedName>
</protein>
<keyword evidence="3" id="KW-1185">Reference proteome</keyword>
<reference evidence="2 3" key="1">
    <citation type="journal article" date="2018" name="Sci. Rep.">
        <title>Genomic signatures of local adaptation to the degree of environmental predictability in rotifers.</title>
        <authorList>
            <person name="Franch-Gras L."/>
            <person name="Hahn C."/>
            <person name="Garcia-Roger E.M."/>
            <person name="Carmona M.J."/>
            <person name="Serra M."/>
            <person name="Gomez A."/>
        </authorList>
    </citation>
    <scope>NUCLEOTIDE SEQUENCE [LARGE SCALE GENOMIC DNA]</scope>
    <source>
        <strain evidence="2">HYR1</strain>
    </source>
</reference>
<keyword evidence="1" id="KW-1133">Transmembrane helix</keyword>
<sequence length="84" mass="9850">MTIEFLPIYKNGVPEYQSRISTRINNTLKLKSPMEAITRMKLNDHKFLLIGIHPSFMLNLLNVNPINYFLLLIMMQNNVTSHYP</sequence>
<dbReference type="EMBL" id="REGN01002888">
    <property type="protein sequence ID" value="RNA25675.1"/>
    <property type="molecule type" value="Genomic_DNA"/>
</dbReference>
<keyword evidence="1" id="KW-0472">Membrane</keyword>
<gene>
    <name evidence="2" type="ORF">BpHYR1_017073</name>
</gene>
<proteinExistence type="predicted"/>
<feature type="transmembrane region" description="Helical" evidence="1">
    <location>
        <begin position="47"/>
        <end position="74"/>
    </location>
</feature>
<keyword evidence="1" id="KW-0812">Transmembrane</keyword>
<accession>A0A3M7RQR3</accession>
<evidence type="ECO:0000313" key="2">
    <source>
        <dbReference type="EMBL" id="RNA25675.1"/>
    </source>
</evidence>